<dbReference type="InterPro" id="IPR029044">
    <property type="entry name" value="Nucleotide-diphossugar_trans"/>
</dbReference>
<dbReference type="InterPro" id="IPR011990">
    <property type="entry name" value="TPR-like_helical_dom_sf"/>
</dbReference>
<dbReference type="RefSeq" id="WP_141285049.1">
    <property type="nucleotide sequence ID" value="NZ_BAAAEW010000023.1"/>
</dbReference>
<accession>A0ABN1K771</accession>
<evidence type="ECO:0000313" key="3">
    <source>
        <dbReference type="EMBL" id="GAA0757050.1"/>
    </source>
</evidence>
<protein>
    <recommendedName>
        <fullName evidence="2">Glycosyltransferase 2-like domain-containing protein</fullName>
    </recommendedName>
</protein>
<dbReference type="PANTHER" id="PTHR43630">
    <property type="entry name" value="POLY-BETA-1,6-N-ACETYL-D-GLUCOSAMINE SYNTHASE"/>
    <property type="match status" value="1"/>
</dbReference>
<organism evidence="3 4">
    <name type="scientific">Ideonella azotifigens</name>
    <dbReference type="NCBI Taxonomy" id="513160"/>
    <lineage>
        <taxon>Bacteria</taxon>
        <taxon>Pseudomonadati</taxon>
        <taxon>Pseudomonadota</taxon>
        <taxon>Betaproteobacteria</taxon>
        <taxon>Burkholderiales</taxon>
        <taxon>Sphaerotilaceae</taxon>
        <taxon>Ideonella</taxon>
    </lineage>
</organism>
<dbReference type="InterPro" id="IPR001173">
    <property type="entry name" value="Glyco_trans_2-like"/>
</dbReference>
<dbReference type="Proteomes" id="UP001500279">
    <property type="component" value="Unassembled WGS sequence"/>
</dbReference>
<reference evidence="3 4" key="1">
    <citation type="journal article" date="2019" name="Int. J. Syst. Evol. Microbiol.">
        <title>The Global Catalogue of Microorganisms (GCM) 10K type strain sequencing project: providing services to taxonomists for standard genome sequencing and annotation.</title>
        <authorList>
            <consortium name="The Broad Institute Genomics Platform"/>
            <consortium name="The Broad Institute Genome Sequencing Center for Infectious Disease"/>
            <person name="Wu L."/>
            <person name="Ma J."/>
        </authorList>
    </citation>
    <scope>NUCLEOTIDE SEQUENCE [LARGE SCALE GENOMIC DNA]</scope>
    <source>
        <strain evidence="3 4">JCM 15503</strain>
    </source>
</reference>
<gene>
    <name evidence="3" type="ORF">GCM10009107_36250</name>
</gene>
<dbReference type="PANTHER" id="PTHR43630:SF2">
    <property type="entry name" value="GLYCOSYLTRANSFERASE"/>
    <property type="match status" value="1"/>
</dbReference>
<keyword evidence="4" id="KW-1185">Reference proteome</keyword>
<feature type="domain" description="Glycosyltransferase 2-like" evidence="2">
    <location>
        <begin position="24"/>
        <end position="108"/>
    </location>
</feature>
<name>A0ABN1K771_9BURK</name>
<evidence type="ECO:0000313" key="4">
    <source>
        <dbReference type="Proteomes" id="UP001500279"/>
    </source>
</evidence>
<dbReference type="Gene3D" id="1.25.40.10">
    <property type="entry name" value="Tetratricopeptide repeat domain"/>
    <property type="match status" value="1"/>
</dbReference>
<evidence type="ECO:0000259" key="2">
    <source>
        <dbReference type="Pfam" id="PF00535"/>
    </source>
</evidence>
<dbReference type="Gene3D" id="3.90.550.10">
    <property type="entry name" value="Spore Coat Polysaccharide Biosynthesis Protein SpsA, Chain A"/>
    <property type="match status" value="1"/>
</dbReference>
<comment type="similarity">
    <text evidence="1">Belongs to the glycosyltransferase 2 family. WaaE/KdtX subfamily.</text>
</comment>
<dbReference type="SUPFAM" id="SSF48452">
    <property type="entry name" value="TPR-like"/>
    <property type="match status" value="1"/>
</dbReference>
<comment type="caution">
    <text evidence="3">The sequence shown here is derived from an EMBL/GenBank/DDBJ whole genome shotgun (WGS) entry which is preliminary data.</text>
</comment>
<sequence length="367" mass="39902">MTAKPPPPRPQDPPPGTQRFRVALVMIVRNESQQLGRALASALPWVDEALVLDTGSTDNTVALARAAGARVAHFQWTHDFAAARNAALALAGADWHLVLDADEWIAEGGPALASLSEFAPTFVGAVRVDSRQGEGPQASTAPSWLSRVLPGHVRYAGRIHEQPQHQLDVQRLPVAVGHSGYAPAALAAKAGRNARLLLADLREQPADAYLWYQLGKDHDVYERYADAVAAFDRAEALTLSAGRGRPAWLHDLVIRRLHAWKRCGRHAQALQWAEEALVAWAESPDFFFALGDLLLDWAADEPHRAEHLLPIIEQAWQRCLHLGERPELEGAVAGRGSVLAANNLALLYDLMDRPAEAASCRALADAG</sequence>
<dbReference type="SUPFAM" id="SSF53448">
    <property type="entry name" value="Nucleotide-diphospho-sugar transferases"/>
    <property type="match status" value="1"/>
</dbReference>
<dbReference type="Pfam" id="PF00535">
    <property type="entry name" value="Glycos_transf_2"/>
    <property type="match status" value="1"/>
</dbReference>
<dbReference type="EMBL" id="BAAAEW010000023">
    <property type="protein sequence ID" value="GAA0757050.1"/>
    <property type="molecule type" value="Genomic_DNA"/>
</dbReference>
<evidence type="ECO:0000256" key="1">
    <source>
        <dbReference type="ARBA" id="ARBA00038494"/>
    </source>
</evidence>
<proteinExistence type="inferred from homology"/>